<evidence type="ECO:0000313" key="3">
    <source>
        <dbReference type="Proteomes" id="UP001321477"/>
    </source>
</evidence>
<proteinExistence type="predicted"/>
<dbReference type="InterPro" id="IPR028087">
    <property type="entry name" value="Tad_N"/>
</dbReference>
<name>A0ABN6YEB3_9MICO</name>
<protein>
    <recommendedName>
        <fullName evidence="1">Putative Flp pilus-assembly TadG-like N-terminal domain-containing protein</fullName>
    </recommendedName>
</protein>
<dbReference type="EMBL" id="AP027734">
    <property type="protein sequence ID" value="BDZ54375.1"/>
    <property type="molecule type" value="Genomic_DNA"/>
</dbReference>
<reference evidence="3" key="1">
    <citation type="journal article" date="2019" name="Int. J. Syst. Evol. Microbiol.">
        <title>The Global Catalogue of Microorganisms (GCM) 10K type strain sequencing project: providing services to taxonomists for standard genome sequencing and annotation.</title>
        <authorList>
            <consortium name="The Broad Institute Genomics Platform"/>
            <consortium name="The Broad Institute Genome Sequencing Center for Infectious Disease"/>
            <person name="Wu L."/>
            <person name="Ma J."/>
        </authorList>
    </citation>
    <scope>NUCLEOTIDE SEQUENCE [LARGE SCALE GENOMIC DNA]</scope>
    <source>
        <strain evidence="3">NBRC 109019</strain>
    </source>
</reference>
<dbReference type="RefSeq" id="WP_286329591.1">
    <property type="nucleotide sequence ID" value="NZ_AP027734.1"/>
</dbReference>
<dbReference type="Pfam" id="PF13400">
    <property type="entry name" value="Tad"/>
    <property type="match status" value="1"/>
</dbReference>
<evidence type="ECO:0000313" key="2">
    <source>
        <dbReference type="EMBL" id="BDZ54375.1"/>
    </source>
</evidence>
<dbReference type="Proteomes" id="UP001321477">
    <property type="component" value="Chromosome"/>
</dbReference>
<feature type="domain" description="Putative Flp pilus-assembly TadG-like N-terminal" evidence="1">
    <location>
        <begin position="13"/>
        <end position="57"/>
    </location>
</feature>
<sequence length="165" mass="16696">MRGLMKRMRSERGATAATFGLLLIPLLGFGAIAVDVGALYAEKAELQNGADAAALQVAIACAKDEAAPDCISADPSAIAGANDSSDGIAGIQAVAVDTTANVVTVTTNTEDIGVRHPLASMIPGIGDSTVVTADGAAEWGQPVRGSTLALAIGYCEFADHPRRMA</sequence>
<evidence type="ECO:0000259" key="1">
    <source>
        <dbReference type="Pfam" id="PF13400"/>
    </source>
</evidence>
<organism evidence="2 3">
    <name type="scientific">Agromyces marinus</name>
    <dbReference type="NCBI Taxonomy" id="1389020"/>
    <lineage>
        <taxon>Bacteria</taxon>
        <taxon>Bacillati</taxon>
        <taxon>Actinomycetota</taxon>
        <taxon>Actinomycetes</taxon>
        <taxon>Micrococcales</taxon>
        <taxon>Microbacteriaceae</taxon>
        <taxon>Agromyces</taxon>
    </lineage>
</organism>
<gene>
    <name evidence="2" type="ORF">GCM10025870_14480</name>
</gene>
<keyword evidence="3" id="KW-1185">Reference proteome</keyword>
<accession>A0ABN6YEB3</accession>